<dbReference type="SUPFAM" id="SSF53335">
    <property type="entry name" value="S-adenosyl-L-methionine-dependent methyltransferases"/>
    <property type="match status" value="1"/>
</dbReference>
<dbReference type="InterPro" id="IPR041698">
    <property type="entry name" value="Methyltransf_25"/>
</dbReference>
<protein>
    <submittedName>
        <fullName evidence="3">Phospholipid N-methyltransferase</fullName>
    </submittedName>
</protein>
<feature type="region of interest" description="Disordered" evidence="1">
    <location>
        <begin position="1"/>
        <end position="22"/>
    </location>
</feature>
<reference evidence="3 4" key="1">
    <citation type="submission" date="2020-08" db="EMBL/GenBank/DDBJ databases">
        <title>Sequencing the genomes of 1000 actinobacteria strains.</title>
        <authorList>
            <person name="Klenk H.-P."/>
        </authorList>
    </citation>
    <scope>NUCLEOTIDE SEQUENCE [LARGE SCALE GENOMIC DNA]</scope>
    <source>
        <strain evidence="3 4">DSM 45507</strain>
    </source>
</reference>
<feature type="domain" description="Methyltransferase" evidence="2">
    <location>
        <begin position="69"/>
        <end position="165"/>
    </location>
</feature>
<proteinExistence type="predicted"/>
<gene>
    <name evidence="3" type="ORF">HD596_000172</name>
</gene>
<dbReference type="InterPro" id="IPR029063">
    <property type="entry name" value="SAM-dependent_MTases_sf"/>
</dbReference>
<organism evidence="3 4">
    <name type="scientific">Nonomuraea jabiensis</name>
    <dbReference type="NCBI Taxonomy" id="882448"/>
    <lineage>
        <taxon>Bacteria</taxon>
        <taxon>Bacillati</taxon>
        <taxon>Actinomycetota</taxon>
        <taxon>Actinomycetes</taxon>
        <taxon>Streptosporangiales</taxon>
        <taxon>Streptosporangiaceae</taxon>
        <taxon>Nonomuraea</taxon>
    </lineage>
</organism>
<dbReference type="CDD" id="cd02440">
    <property type="entry name" value="AdoMet_MTases"/>
    <property type="match status" value="1"/>
</dbReference>
<sequence length="220" mass="24498">MTSSTTRATGEPDRHHTEAAPARLAPNDLTLFLGQWLRSPLRIGAVAPSSRHLARAVSCPLPESGQPVVVELGPGTGPFTAEIQRRLGGRGRHLAIELNPRLADLLRHRYPGAEVIQEDAKHLRRLLDERGIERADVVVSGLPWTLFPAADQQQLMDATTAILGPYSAFTAFTYLHAVPLSSARRFRDLMTDRFEEVIPSRTVWRNWPPAFVLHARRPRS</sequence>
<dbReference type="AlphaFoldDB" id="A0A7W9FXM5"/>
<keyword evidence="3" id="KW-0489">Methyltransferase</keyword>
<evidence type="ECO:0000256" key="1">
    <source>
        <dbReference type="SAM" id="MobiDB-lite"/>
    </source>
</evidence>
<dbReference type="Pfam" id="PF13649">
    <property type="entry name" value="Methyltransf_25"/>
    <property type="match status" value="1"/>
</dbReference>
<dbReference type="GO" id="GO:0008168">
    <property type="term" value="F:methyltransferase activity"/>
    <property type="evidence" value="ECO:0007669"/>
    <property type="project" value="UniProtKB-KW"/>
</dbReference>
<keyword evidence="3" id="KW-0808">Transferase</keyword>
<evidence type="ECO:0000313" key="4">
    <source>
        <dbReference type="Proteomes" id="UP000579153"/>
    </source>
</evidence>
<name>A0A7W9FXM5_9ACTN</name>
<dbReference type="GO" id="GO:0032259">
    <property type="term" value="P:methylation"/>
    <property type="evidence" value="ECO:0007669"/>
    <property type="project" value="UniProtKB-KW"/>
</dbReference>
<keyword evidence="4" id="KW-1185">Reference proteome</keyword>
<dbReference type="Gene3D" id="3.40.50.150">
    <property type="entry name" value="Vaccinia Virus protein VP39"/>
    <property type="match status" value="1"/>
</dbReference>
<accession>A0A7W9FXM5</accession>
<comment type="caution">
    <text evidence="3">The sequence shown here is derived from an EMBL/GenBank/DDBJ whole genome shotgun (WGS) entry which is preliminary data.</text>
</comment>
<dbReference type="Proteomes" id="UP000579153">
    <property type="component" value="Unassembled WGS sequence"/>
</dbReference>
<evidence type="ECO:0000313" key="3">
    <source>
        <dbReference type="EMBL" id="MBB5773416.1"/>
    </source>
</evidence>
<evidence type="ECO:0000259" key="2">
    <source>
        <dbReference type="Pfam" id="PF13649"/>
    </source>
</evidence>
<dbReference type="RefSeq" id="WP_185067411.1">
    <property type="nucleotide sequence ID" value="NZ_JACHMB010000001.1"/>
</dbReference>
<dbReference type="EMBL" id="JACHMB010000001">
    <property type="protein sequence ID" value="MBB5773416.1"/>
    <property type="molecule type" value="Genomic_DNA"/>
</dbReference>